<organism evidence="3">
    <name type="scientific">hydrothermal vent metagenome</name>
    <dbReference type="NCBI Taxonomy" id="652676"/>
    <lineage>
        <taxon>unclassified sequences</taxon>
        <taxon>metagenomes</taxon>
        <taxon>ecological metagenomes</taxon>
    </lineage>
</organism>
<dbReference type="Gene3D" id="2.60.40.790">
    <property type="match status" value="1"/>
</dbReference>
<dbReference type="InterPro" id="IPR002068">
    <property type="entry name" value="A-crystallin/Hsp20_dom"/>
</dbReference>
<dbReference type="EMBL" id="UOEN01000171">
    <property type="protein sequence ID" value="VAW13489.1"/>
    <property type="molecule type" value="Genomic_DNA"/>
</dbReference>
<sequence length="216" mass="24336">MRPKQLIITASTVLTLGAFIVTPLVFAEGESQDLEQQVIALQQKVDELENALQSKGAVSGYQNQSNQRRWDPFSEMNRIQEEMNSMFQDSFSRGLGHNNSPFGGLISLDADIHETKNQYVVKLDLPGMEKSNINVEAQGDQLVISGEKKSSTENDDQAKQYYQKEQSVGYFSRSILLPENADKKNINAKYNNGVLIVKIDKLEKSKTHKNKKIKIN</sequence>
<dbReference type="SUPFAM" id="SSF49764">
    <property type="entry name" value="HSP20-like chaperones"/>
    <property type="match status" value="1"/>
</dbReference>
<reference evidence="3" key="1">
    <citation type="submission" date="2018-06" db="EMBL/GenBank/DDBJ databases">
        <authorList>
            <person name="Zhirakovskaya E."/>
        </authorList>
    </citation>
    <scope>NUCLEOTIDE SEQUENCE</scope>
</reference>
<keyword evidence="1" id="KW-0175">Coiled coil</keyword>
<protein>
    <recommendedName>
        <fullName evidence="2">SHSP domain-containing protein</fullName>
    </recommendedName>
</protein>
<proteinExistence type="predicted"/>
<dbReference type="AlphaFoldDB" id="A0A3B0TMQ2"/>
<dbReference type="InterPro" id="IPR008978">
    <property type="entry name" value="HSP20-like_chaperone"/>
</dbReference>
<dbReference type="InterPro" id="IPR031107">
    <property type="entry name" value="Small_HSP"/>
</dbReference>
<evidence type="ECO:0000256" key="1">
    <source>
        <dbReference type="SAM" id="Coils"/>
    </source>
</evidence>
<name>A0A3B0TMQ2_9ZZZZ</name>
<evidence type="ECO:0000259" key="2">
    <source>
        <dbReference type="PROSITE" id="PS01031"/>
    </source>
</evidence>
<dbReference type="PANTHER" id="PTHR11527">
    <property type="entry name" value="HEAT-SHOCK PROTEIN 20 FAMILY MEMBER"/>
    <property type="match status" value="1"/>
</dbReference>
<dbReference type="PROSITE" id="PS01031">
    <property type="entry name" value="SHSP"/>
    <property type="match status" value="1"/>
</dbReference>
<evidence type="ECO:0000313" key="3">
    <source>
        <dbReference type="EMBL" id="VAW13489.1"/>
    </source>
</evidence>
<dbReference type="CDD" id="cd06464">
    <property type="entry name" value="ACD_sHsps-like"/>
    <property type="match status" value="1"/>
</dbReference>
<dbReference type="Pfam" id="PF00011">
    <property type="entry name" value="HSP20"/>
    <property type="match status" value="1"/>
</dbReference>
<feature type="coiled-coil region" evidence="1">
    <location>
        <begin position="24"/>
        <end position="51"/>
    </location>
</feature>
<accession>A0A3B0TMQ2</accession>
<feature type="domain" description="SHSP" evidence="2">
    <location>
        <begin position="101"/>
        <end position="216"/>
    </location>
</feature>
<gene>
    <name evidence="3" type="ORF">MNBD_BACTEROID05-782</name>
</gene>